<organism evidence="1 2">
    <name type="scientific">Parasediminibacterium paludis</name>
    <dbReference type="NCBI Taxonomy" id="908966"/>
    <lineage>
        <taxon>Bacteria</taxon>
        <taxon>Pseudomonadati</taxon>
        <taxon>Bacteroidota</taxon>
        <taxon>Chitinophagia</taxon>
        <taxon>Chitinophagales</taxon>
        <taxon>Chitinophagaceae</taxon>
        <taxon>Parasediminibacterium</taxon>
    </lineage>
</organism>
<name>A0ABV8PVQ1_9BACT</name>
<keyword evidence="2" id="KW-1185">Reference proteome</keyword>
<accession>A0ABV8PVQ1</accession>
<dbReference type="RefSeq" id="WP_379012721.1">
    <property type="nucleotide sequence ID" value="NZ_JBHSDC010000003.1"/>
</dbReference>
<comment type="caution">
    <text evidence="1">The sequence shown here is derived from an EMBL/GenBank/DDBJ whole genome shotgun (WGS) entry which is preliminary data.</text>
</comment>
<dbReference type="InterPro" id="IPR046138">
    <property type="entry name" value="DUF6140"/>
</dbReference>
<dbReference type="EMBL" id="JBHSDC010000003">
    <property type="protein sequence ID" value="MFC4231320.1"/>
    <property type="molecule type" value="Genomic_DNA"/>
</dbReference>
<sequence>MALFRATVKRVVHMNNVRLEPGMQVEFSSMNFHPLSANEGKEVIDAFQRIYGVDIKAARANSSMFIDVVKISK</sequence>
<evidence type="ECO:0000313" key="1">
    <source>
        <dbReference type="EMBL" id="MFC4231320.1"/>
    </source>
</evidence>
<dbReference type="Pfam" id="PF19637">
    <property type="entry name" value="DUF6140"/>
    <property type="match status" value="1"/>
</dbReference>
<proteinExistence type="predicted"/>
<gene>
    <name evidence="1" type="ORF">ACFOW1_05425</name>
</gene>
<dbReference type="Proteomes" id="UP001595906">
    <property type="component" value="Unassembled WGS sequence"/>
</dbReference>
<evidence type="ECO:0000313" key="2">
    <source>
        <dbReference type="Proteomes" id="UP001595906"/>
    </source>
</evidence>
<protein>
    <submittedName>
        <fullName evidence="1">DUF6140 family protein</fullName>
    </submittedName>
</protein>
<reference evidence="2" key="1">
    <citation type="journal article" date="2019" name="Int. J. Syst. Evol. Microbiol.">
        <title>The Global Catalogue of Microorganisms (GCM) 10K type strain sequencing project: providing services to taxonomists for standard genome sequencing and annotation.</title>
        <authorList>
            <consortium name="The Broad Institute Genomics Platform"/>
            <consortium name="The Broad Institute Genome Sequencing Center for Infectious Disease"/>
            <person name="Wu L."/>
            <person name="Ma J."/>
        </authorList>
    </citation>
    <scope>NUCLEOTIDE SEQUENCE [LARGE SCALE GENOMIC DNA]</scope>
    <source>
        <strain evidence="2">CECT 8010</strain>
    </source>
</reference>